<dbReference type="InterPro" id="IPR005474">
    <property type="entry name" value="Transketolase_N"/>
</dbReference>
<dbReference type="InterPro" id="IPR033247">
    <property type="entry name" value="Transketolase_fam"/>
</dbReference>
<evidence type="ECO:0000259" key="1">
    <source>
        <dbReference type="Pfam" id="PF00456"/>
    </source>
</evidence>
<dbReference type="SUPFAM" id="SSF52518">
    <property type="entry name" value="Thiamin diphosphate-binding fold (THDP-binding)"/>
    <property type="match status" value="1"/>
</dbReference>
<sequence>LAVDAVQKANSGHPGMPMGAADFASVLWGRYLRYDPTAPDWPDRDRFVLSAGHGCMLLYGLLHIAGYELPLSELKNFRQWDSRTPGHPEFGHTVGVEATTGPLGQGVSNAVGMALSARMLAARFNGHGDFDPVVHRVFALASDGDLMEGVSGEASSVAGHLGLGNLVVLYDDNRITIEGGTDLTWSEDVTARYEAYGWQAQRVDGHDYDAVAAALESACAEKDRPSLIACRTHIAYG</sequence>
<name>X0ZY25_9ZZZZ</name>
<comment type="caution">
    <text evidence="2">The sequence shown here is derived from an EMBL/GenBank/DDBJ whole genome shotgun (WGS) entry which is preliminary data.</text>
</comment>
<feature type="domain" description="Transketolase N-terminal" evidence="1">
    <location>
        <begin position="1"/>
        <end position="237"/>
    </location>
</feature>
<accession>X0ZY25</accession>
<dbReference type="Gene3D" id="3.40.50.970">
    <property type="match status" value="1"/>
</dbReference>
<evidence type="ECO:0000313" key="2">
    <source>
        <dbReference type="EMBL" id="GAG52931.1"/>
    </source>
</evidence>
<dbReference type="Pfam" id="PF00456">
    <property type="entry name" value="Transketolase_N"/>
    <property type="match status" value="1"/>
</dbReference>
<dbReference type="GO" id="GO:0005829">
    <property type="term" value="C:cytosol"/>
    <property type="evidence" value="ECO:0007669"/>
    <property type="project" value="TreeGrafter"/>
</dbReference>
<dbReference type="GO" id="GO:0004802">
    <property type="term" value="F:transketolase activity"/>
    <property type="evidence" value="ECO:0007669"/>
    <property type="project" value="TreeGrafter"/>
</dbReference>
<dbReference type="PANTHER" id="PTHR43522">
    <property type="entry name" value="TRANSKETOLASE"/>
    <property type="match status" value="1"/>
</dbReference>
<feature type="non-terminal residue" evidence="2">
    <location>
        <position position="1"/>
    </location>
</feature>
<dbReference type="InterPro" id="IPR029061">
    <property type="entry name" value="THDP-binding"/>
</dbReference>
<organism evidence="2">
    <name type="scientific">marine sediment metagenome</name>
    <dbReference type="NCBI Taxonomy" id="412755"/>
    <lineage>
        <taxon>unclassified sequences</taxon>
        <taxon>metagenomes</taxon>
        <taxon>ecological metagenomes</taxon>
    </lineage>
</organism>
<gene>
    <name evidence="2" type="ORF">S01H1_76069</name>
</gene>
<dbReference type="CDD" id="cd02012">
    <property type="entry name" value="TPP_TK"/>
    <property type="match status" value="1"/>
</dbReference>
<dbReference type="PANTHER" id="PTHR43522:SF2">
    <property type="entry name" value="TRANSKETOLASE 1-RELATED"/>
    <property type="match status" value="1"/>
</dbReference>
<protein>
    <recommendedName>
        <fullName evidence="1">Transketolase N-terminal domain-containing protein</fullName>
    </recommendedName>
</protein>
<feature type="non-terminal residue" evidence="2">
    <location>
        <position position="237"/>
    </location>
</feature>
<reference evidence="2" key="1">
    <citation type="journal article" date="2014" name="Front. Microbiol.">
        <title>High frequency of phylogenetically diverse reductive dehalogenase-homologous genes in deep subseafloor sedimentary metagenomes.</title>
        <authorList>
            <person name="Kawai M."/>
            <person name="Futagami T."/>
            <person name="Toyoda A."/>
            <person name="Takaki Y."/>
            <person name="Nishi S."/>
            <person name="Hori S."/>
            <person name="Arai W."/>
            <person name="Tsubouchi T."/>
            <person name="Morono Y."/>
            <person name="Uchiyama I."/>
            <person name="Ito T."/>
            <person name="Fujiyama A."/>
            <person name="Inagaki F."/>
            <person name="Takami H."/>
        </authorList>
    </citation>
    <scope>NUCLEOTIDE SEQUENCE</scope>
    <source>
        <strain evidence="2">Expedition CK06-06</strain>
    </source>
</reference>
<dbReference type="AlphaFoldDB" id="X0ZY25"/>
<dbReference type="EMBL" id="BARS01051027">
    <property type="protein sequence ID" value="GAG52931.1"/>
    <property type="molecule type" value="Genomic_DNA"/>
</dbReference>
<proteinExistence type="predicted"/>
<dbReference type="GO" id="GO:0006098">
    <property type="term" value="P:pentose-phosphate shunt"/>
    <property type="evidence" value="ECO:0007669"/>
    <property type="project" value="TreeGrafter"/>
</dbReference>